<keyword evidence="4" id="KW-1185">Reference proteome</keyword>
<feature type="compositionally biased region" description="Basic and acidic residues" evidence="1">
    <location>
        <begin position="334"/>
        <end position="344"/>
    </location>
</feature>
<comment type="caution">
    <text evidence="3">The sequence shown here is derived from an EMBL/GenBank/DDBJ whole genome shotgun (WGS) entry which is preliminary data.</text>
</comment>
<keyword evidence="2" id="KW-0812">Transmembrane</keyword>
<keyword evidence="2" id="KW-0472">Membrane</keyword>
<feature type="region of interest" description="Disordered" evidence="1">
    <location>
        <begin position="124"/>
        <end position="275"/>
    </location>
</feature>
<protein>
    <submittedName>
        <fullName evidence="3">Uncharacterized protein</fullName>
    </submittedName>
</protein>
<keyword evidence="2" id="KW-1133">Transmembrane helix</keyword>
<evidence type="ECO:0000256" key="2">
    <source>
        <dbReference type="SAM" id="Phobius"/>
    </source>
</evidence>
<proteinExistence type="predicted"/>
<organism evidence="3 4">
    <name type="scientific">Apiospora rasikravindrae</name>
    <dbReference type="NCBI Taxonomy" id="990691"/>
    <lineage>
        <taxon>Eukaryota</taxon>
        <taxon>Fungi</taxon>
        <taxon>Dikarya</taxon>
        <taxon>Ascomycota</taxon>
        <taxon>Pezizomycotina</taxon>
        <taxon>Sordariomycetes</taxon>
        <taxon>Xylariomycetidae</taxon>
        <taxon>Amphisphaeriales</taxon>
        <taxon>Apiosporaceae</taxon>
        <taxon>Apiospora</taxon>
    </lineage>
</organism>
<dbReference type="Proteomes" id="UP001444661">
    <property type="component" value="Unassembled WGS sequence"/>
</dbReference>
<name>A0ABR1SL40_9PEZI</name>
<evidence type="ECO:0000256" key="1">
    <source>
        <dbReference type="SAM" id="MobiDB-lite"/>
    </source>
</evidence>
<feature type="transmembrane region" description="Helical" evidence="2">
    <location>
        <begin position="31"/>
        <end position="49"/>
    </location>
</feature>
<gene>
    <name evidence="3" type="ORF">PG993_010037</name>
</gene>
<evidence type="ECO:0000313" key="3">
    <source>
        <dbReference type="EMBL" id="KAK8035042.1"/>
    </source>
</evidence>
<feature type="region of interest" description="Disordered" evidence="1">
    <location>
        <begin position="331"/>
        <end position="394"/>
    </location>
</feature>
<feature type="compositionally biased region" description="Low complexity" evidence="1">
    <location>
        <begin position="195"/>
        <end position="208"/>
    </location>
</feature>
<dbReference type="EMBL" id="JAQQWK010000009">
    <property type="protein sequence ID" value="KAK8035042.1"/>
    <property type="molecule type" value="Genomic_DNA"/>
</dbReference>
<accession>A0ABR1SL40</accession>
<reference evidence="3 4" key="1">
    <citation type="submission" date="2023-01" db="EMBL/GenBank/DDBJ databases">
        <title>Analysis of 21 Apiospora genomes using comparative genomics revels a genus with tremendous synthesis potential of carbohydrate active enzymes and secondary metabolites.</title>
        <authorList>
            <person name="Sorensen T."/>
        </authorList>
    </citation>
    <scope>NUCLEOTIDE SEQUENCE [LARGE SCALE GENOMIC DNA]</scope>
    <source>
        <strain evidence="3 4">CBS 33761</strain>
    </source>
</reference>
<evidence type="ECO:0000313" key="4">
    <source>
        <dbReference type="Proteomes" id="UP001444661"/>
    </source>
</evidence>
<feature type="compositionally biased region" description="Polar residues" evidence="1">
    <location>
        <begin position="345"/>
        <end position="392"/>
    </location>
</feature>
<feature type="transmembrane region" description="Helical" evidence="2">
    <location>
        <begin position="61"/>
        <end position="81"/>
    </location>
</feature>
<sequence>MADIESQVQSDGKAFIKTTRPSYTRLCTCKVLPICLAICIISIFSAAIVCTNLGKPVPSNAVIAISVIAGCLLLLIFAGYLKIYHDRNGMGKVHPRAEQALKDFRDRLVRLFCCIDMNSYAPSANNKSNDEEAQKIPPKENSAGEGHAPPEIRVVAVSRQPQERESLQRPNNTVQGPRDQPRTPGDYPSRRRAAQQNPQQGQHHQSLQPPDPQQRMLSRQASRPSLHDRSAASSNYAEASQADELRLPSKQTTTDVNYTMPLHGNDSRNNPPAKKRLYRSSAGVAPLQTPHIRHGSSDQAYLVSVPDAAVQLQAVLGDTVTTPLKSFIKPTRSIRHEEDTENHQQRLFGSPSNSRTQGAIPSTSGATTDASTLASRPGSSMSSTATPTTWESADSWRVSAQCHTEQRIWRNNRDIMTKHRAQCHTMYPTGLAYCRPLRSGQGQWINDPERRSMKRDLI</sequence>
<feature type="compositionally biased region" description="Basic and acidic residues" evidence="1">
    <location>
        <begin position="128"/>
        <end position="138"/>
    </location>
</feature>